<evidence type="ECO:0000256" key="5">
    <source>
        <dbReference type="ARBA" id="ARBA00023163"/>
    </source>
</evidence>
<evidence type="ECO:0000313" key="10">
    <source>
        <dbReference type="EMBL" id="CAH1419744.1"/>
    </source>
</evidence>
<comment type="subcellular location">
    <subcellularLocation>
        <location evidence="1">Nucleus</location>
    </subcellularLocation>
</comment>
<dbReference type="AlphaFoldDB" id="A0AAU9M136"/>
<reference evidence="10 11" key="1">
    <citation type="submission" date="2022-01" db="EMBL/GenBank/DDBJ databases">
        <authorList>
            <person name="Xiong W."/>
            <person name="Schranz E."/>
        </authorList>
    </citation>
    <scope>NUCLEOTIDE SEQUENCE [LARGE SCALE GENOMIC DNA]</scope>
</reference>
<dbReference type="InterPro" id="IPR045277">
    <property type="entry name" value="DRE1A-I"/>
</dbReference>
<evidence type="ECO:0000256" key="6">
    <source>
        <dbReference type="ARBA" id="ARBA00023242"/>
    </source>
</evidence>
<evidence type="ECO:0000256" key="2">
    <source>
        <dbReference type="ARBA" id="ARBA00023015"/>
    </source>
</evidence>
<evidence type="ECO:0000259" key="9">
    <source>
        <dbReference type="PROSITE" id="PS51032"/>
    </source>
</evidence>
<evidence type="ECO:0000256" key="8">
    <source>
        <dbReference type="SAM" id="MobiDB-lite"/>
    </source>
</evidence>
<evidence type="ECO:0000256" key="1">
    <source>
        <dbReference type="ARBA" id="ARBA00004123"/>
    </source>
</evidence>
<proteinExistence type="inferred from homology"/>
<dbReference type="EMBL" id="CAKMRJ010000520">
    <property type="protein sequence ID" value="CAH1419744.1"/>
    <property type="molecule type" value="Genomic_DNA"/>
</dbReference>
<keyword evidence="6" id="KW-0539">Nucleus</keyword>
<feature type="domain" description="AP2/ERF" evidence="9">
    <location>
        <begin position="10"/>
        <end position="75"/>
    </location>
</feature>
<feature type="compositionally biased region" description="Low complexity" evidence="8">
    <location>
        <begin position="1"/>
        <end position="11"/>
    </location>
</feature>
<evidence type="ECO:0000256" key="3">
    <source>
        <dbReference type="ARBA" id="ARBA00023125"/>
    </source>
</evidence>
<evidence type="ECO:0000256" key="4">
    <source>
        <dbReference type="ARBA" id="ARBA00023159"/>
    </source>
</evidence>
<dbReference type="PANTHER" id="PTHR31839:SF85">
    <property type="entry name" value="AP2_ERF DOMAIN-CONTAINING PROTEIN"/>
    <property type="match status" value="1"/>
</dbReference>
<keyword evidence="5" id="KW-0804">Transcription</keyword>
<evidence type="ECO:0000313" key="11">
    <source>
        <dbReference type="Proteomes" id="UP001157418"/>
    </source>
</evidence>
<dbReference type="GO" id="GO:0003700">
    <property type="term" value="F:DNA-binding transcription factor activity"/>
    <property type="evidence" value="ECO:0007669"/>
    <property type="project" value="InterPro"/>
</dbReference>
<dbReference type="Pfam" id="PF00847">
    <property type="entry name" value="AP2"/>
    <property type="match status" value="1"/>
</dbReference>
<evidence type="ECO:0000256" key="7">
    <source>
        <dbReference type="ARBA" id="ARBA00024343"/>
    </source>
</evidence>
<dbReference type="GO" id="GO:0005634">
    <property type="term" value="C:nucleus"/>
    <property type="evidence" value="ECO:0007669"/>
    <property type="project" value="UniProtKB-SubCell"/>
</dbReference>
<dbReference type="GO" id="GO:0003677">
    <property type="term" value="F:DNA binding"/>
    <property type="evidence" value="ECO:0007669"/>
    <property type="project" value="UniProtKB-KW"/>
</dbReference>
<dbReference type="PANTHER" id="PTHR31839">
    <property type="entry name" value="DEHYDRATION-RESPONSIVE ELEMENT-BINDING PROTEIN 1D"/>
    <property type="match status" value="1"/>
</dbReference>
<dbReference type="CDD" id="cd00018">
    <property type="entry name" value="AP2"/>
    <property type="match status" value="1"/>
</dbReference>
<dbReference type="InterPro" id="IPR016177">
    <property type="entry name" value="DNA-bd_dom_sf"/>
</dbReference>
<dbReference type="Gene3D" id="3.30.730.10">
    <property type="entry name" value="AP2/ERF domain"/>
    <property type="match status" value="1"/>
</dbReference>
<keyword evidence="3" id="KW-0238">DNA-binding</keyword>
<keyword evidence="11" id="KW-1185">Reference proteome</keyword>
<keyword evidence="4" id="KW-0010">Activator</keyword>
<sequence length="176" mass="19541">MDTSSSAGSSRRTTRKHPTFHGIRERNEKWVVEIREPGTNSRIWVGTYPTAEMAAIAYDVVALALKGGDATLNFPNFLGSYQVPESSDPELIKSAAREAATSLKLFREAEDNQKEQSGGNEEGPKNYEFVDEEEIFNMSDLARHMAEGLQISPPSQPKFVDSSPENSSGHDNLWSY</sequence>
<feature type="region of interest" description="Disordered" evidence="8">
    <location>
        <begin position="146"/>
        <end position="176"/>
    </location>
</feature>
<feature type="region of interest" description="Disordered" evidence="8">
    <location>
        <begin position="109"/>
        <end position="129"/>
    </location>
</feature>
<name>A0AAU9M136_9ASTR</name>
<protein>
    <recommendedName>
        <fullName evidence="9">AP2/ERF domain-containing protein</fullName>
    </recommendedName>
</protein>
<feature type="region of interest" description="Disordered" evidence="8">
    <location>
        <begin position="1"/>
        <end position="20"/>
    </location>
</feature>
<keyword evidence="2" id="KW-0805">Transcription regulation</keyword>
<gene>
    <name evidence="10" type="ORF">LVIROSA_LOCUS7253</name>
</gene>
<dbReference type="InterPro" id="IPR001471">
    <property type="entry name" value="AP2/ERF_dom"/>
</dbReference>
<comment type="similarity">
    <text evidence="7">Belongs to the AP2/ERF transcription factor family. ERF subfamily.</text>
</comment>
<dbReference type="InterPro" id="IPR036955">
    <property type="entry name" value="AP2/ERF_dom_sf"/>
</dbReference>
<dbReference type="Proteomes" id="UP001157418">
    <property type="component" value="Unassembled WGS sequence"/>
</dbReference>
<dbReference type="PROSITE" id="PS51032">
    <property type="entry name" value="AP2_ERF"/>
    <property type="match status" value="1"/>
</dbReference>
<dbReference type="SMART" id="SM00380">
    <property type="entry name" value="AP2"/>
    <property type="match status" value="1"/>
</dbReference>
<feature type="compositionally biased region" description="Polar residues" evidence="8">
    <location>
        <begin position="163"/>
        <end position="176"/>
    </location>
</feature>
<comment type="caution">
    <text evidence="10">The sequence shown here is derived from an EMBL/GenBank/DDBJ whole genome shotgun (WGS) entry which is preliminary data.</text>
</comment>
<accession>A0AAU9M136</accession>
<dbReference type="SUPFAM" id="SSF54171">
    <property type="entry name" value="DNA-binding domain"/>
    <property type="match status" value="1"/>
</dbReference>
<organism evidence="10 11">
    <name type="scientific">Lactuca virosa</name>
    <dbReference type="NCBI Taxonomy" id="75947"/>
    <lineage>
        <taxon>Eukaryota</taxon>
        <taxon>Viridiplantae</taxon>
        <taxon>Streptophyta</taxon>
        <taxon>Embryophyta</taxon>
        <taxon>Tracheophyta</taxon>
        <taxon>Spermatophyta</taxon>
        <taxon>Magnoliopsida</taxon>
        <taxon>eudicotyledons</taxon>
        <taxon>Gunneridae</taxon>
        <taxon>Pentapetalae</taxon>
        <taxon>asterids</taxon>
        <taxon>campanulids</taxon>
        <taxon>Asterales</taxon>
        <taxon>Asteraceae</taxon>
        <taxon>Cichorioideae</taxon>
        <taxon>Cichorieae</taxon>
        <taxon>Lactucinae</taxon>
        <taxon>Lactuca</taxon>
    </lineage>
</organism>